<proteinExistence type="predicted"/>
<dbReference type="RefSeq" id="XP_013421269.1">
    <property type="nucleotide sequence ID" value="XM_013565815.1"/>
</dbReference>
<dbReference type="KEGG" id="lak:106181409"/>
<dbReference type="AlphaFoldDB" id="A0A1S3KFN3"/>
<keyword evidence="2" id="KW-1133">Transmembrane helix</keyword>
<feature type="region of interest" description="Disordered" evidence="1">
    <location>
        <begin position="52"/>
        <end position="83"/>
    </location>
</feature>
<gene>
    <name evidence="4" type="primary">LOC106181409</name>
</gene>
<protein>
    <submittedName>
        <fullName evidence="4">Uncharacterized protein LOC106181409</fullName>
    </submittedName>
</protein>
<dbReference type="PANTHER" id="PTHR35936">
    <property type="entry name" value="MEMBRANE-BOUND LYTIC MUREIN TRANSGLYCOSYLASE F"/>
    <property type="match status" value="1"/>
</dbReference>
<evidence type="ECO:0000313" key="3">
    <source>
        <dbReference type="Proteomes" id="UP000085678"/>
    </source>
</evidence>
<keyword evidence="3" id="KW-1185">Reference proteome</keyword>
<dbReference type="PANTHER" id="PTHR35936:SF19">
    <property type="entry name" value="AMINO-ACID-BINDING PROTEIN YXEM-RELATED"/>
    <property type="match status" value="1"/>
</dbReference>
<evidence type="ECO:0000313" key="4">
    <source>
        <dbReference type="RefSeq" id="XP_013421269.1"/>
    </source>
</evidence>
<dbReference type="Gene3D" id="3.40.190.10">
    <property type="entry name" value="Periplasmic binding protein-like II"/>
    <property type="match status" value="2"/>
</dbReference>
<keyword evidence="2" id="KW-0812">Transmembrane</keyword>
<accession>A0A1S3KFN3</accession>
<dbReference type="OrthoDB" id="5984008at2759"/>
<evidence type="ECO:0000256" key="1">
    <source>
        <dbReference type="SAM" id="MobiDB-lite"/>
    </source>
</evidence>
<dbReference type="InParanoid" id="A0A1S3KFN3"/>
<sequence>MQKFEIMESGAAPAGNRILIVLVAVCAIVAVVAIVIAAMAVSKSSTTPNITIQGDQTTIGGGTSAGQGSSAGSSGGNSGSAVSSSSGGRIFTIAIGHDGGPHEYIDTTGYLAGFNFDLIDAVCTEAGMDCRTVWDKYVNCWDSTPGQPSHGGQGLMGRWYDACTGWFPTIGRVQVFSFSSPFLKPPVSYFFTKTGNAASFSSRNVANKKIGFIDGWASDEKCLARWTDVKGRDNMTVVHAPTPRDIVAKLKSGEVLTVGTKVLKRNLRRSDRKGGKQENPWLGPYVVKGISKSGSYILQIEGGCTLKGAVNRANLKVYVADE</sequence>
<dbReference type="SUPFAM" id="SSF53850">
    <property type="entry name" value="Periplasmic binding protein-like II"/>
    <property type="match status" value="1"/>
</dbReference>
<keyword evidence="2" id="KW-0472">Membrane</keyword>
<evidence type="ECO:0000256" key="2">
    <source>
        <dbReference type="SAM" id="Phobius"/>
    </source>
</evidence>
<organism evidence="3 4">
    <name type="scientific">Lingula anatina</name>
    <name type="common">Brachiopod</name>
    <name type="synonym">Lingula unguis</name>
    <dbReference type="NCBI Taxonomy" id="7574"/>
    <lineage>
        <taxon>Eukaryota</taxon>
        <taxon>Metazoa</taxon>
        <taxon>Spiralia</taxon>
        <taxon>Lophotrochozoa</taxon>
        <taxon>Brachiopoda</taxon>
        <taxon>Linguliformea</taxon>
        <taxon>Lingulata</taxon>
        <taxon>Lingulida</taxon>
        <taxon>Linguloidea</taxon>
        <taxon>Lingulidae</taxon>
        <taxon>Lingula</taxon>
    </lineage>
</organism>
<dbReference type="Proteomes" id="UP000085678">
    <property type="component" value="Unplaced"/>
</dbReference>
<name>A0A1S3KFN3_LINAN</name>
<feature type="transmembrane region" description="Helical" evidence="2">
    <location>
        <begin position="20"/>
        <end position="41"/>
    </location>
</feature>
<reference evidence="4" key="1">
    <citation type="submission" date="2025-08" db="UniProtKB">
        <authorList>
            <consortium name="RefSeq"/>
        </authorList>
    </citation>
    <scope>IDENTIFICATION</scope>
    <source>
        <tissue evidence="4">Gonads</tissue>
    </source>
</reference>
<dbReference type="GeneID" id="106181409"/>